<evidence type="ECO:0000256" key="1">
    <source>
        <dbReference type="SAM" id="MobiDB-lite"/>
    </source>
</evidence>
<reference evidence="3" key="1">
    <citation type="submission" date="2018-12" db="EMBL/GenBank/DDBJ databases">
        <title>Tengunoibacter tsumagoiensis gen. nov., sp. nov., Dictyobacter kobayashii sp. nov., D. alpinus sp. nov., and D. joshuensis sp. nov. and description of Dictyobacteraceae fam. nov. within the order Ktedonobacterales isolated from Tengu-no-mugimeshi.</title>
        <authorList>
            <person name="Wang C.M."/>
            <person name="Zheng Y."/>
            <person name="Sakai Y."/>
            <person name="Toyoda A."/>
            <person name="Minakuchi Y."/>
            <person name="Abe K."/>
            <person name="Yokota A."/>
            <person name="Yabe S."/>
        </authorList>
    </citation>
    <scope>NUCLEOTIDE SEQUENCE [LARGE SCALE GENOMIC DNA]</scope>
    <source>
        <strain evidence="3">Uno11</strain>
    </source>
</reference>
<protein>
    <submittedName>
        <fullName evidence="2">Uncharacterized protein</fullName>
    </submittedName>
</protein>
<evidence type="ECO:0000313" key="2">
    <source>
        <dbReference type="EMBL" id="GCE16956.1"/>
    </source>
</evidence>
<gene>
    <name evidence="2" type="ORF">KDK_07560</name>
</gene>
<feature type="region of interest" description="Disordered" evidence="1">
    <location>
        <begin position="35"/>
        <end position="66"/>
    </location>
</feature>
<proteinExistence type="predicted"/>
<dbReference type="EMBL" id="BIFS01000001">
    <property type="protein sequence ID" value="GCE16956.1"/>
    <property type="molecule type" value="Genomic_DNA"/>
</dbReference>
<dbReference type="AlphaFoldDB" id="A0A402ACZ8"/>
<keyword evidence="3" id="KW-1185">Reference proteome</keyword>
<sequence length="218" mass="23122">MIVLLLLLGGGASAAVWFNLPHAAPVHPTTGIQHTPVAQKTAVPTTRPTSAPTHTPTSVPTHTPTQPAKNFPAIVAAYNGTIHNTPAAVDSTMTLTQMRQQQGAISGHLALGPGLQGDGDFTGTVTTDNKIQFLVPGFAGHLPSFSRGRFSAMALLMDRIVVTRIINVIMPMVPGMAAGRLSQTGIMVARWSLRPVLDVWPIPPEIHGLCCEDEYETL</sequence>
<evidence type="ECO:0000313" key="3">
    <source>
        <dbReference type="Proteomes" id="UP000287188"/>
    </source>
</evidence>
<feature type="compositionally biased region" description="Low complexity" evidence="1">
    <location>
        <begin position="44"/>
        <end position="66"/>
    </location>
</feature>
<organism evidence="2 3">
    <name type="scientific">Dictyobacter kobayashii</name>
    <dbReference type="NCBI Taxonomy" id="2014872"/>
    <lineage>
        <taxon>Bacteria</taxon>
        <taxon>Bacillati</taxon>
        <taxon>Chloroflexota</taxon>
        <taxon>Ktedonobacteria</taxon>
        <taxon>Ktedonobacterales</taxon>
        <taxon>Dictyobacteraceae</taxon>
        <taxon>Dictyobacter</taxon>
    </lineage>
</organism>
<accession>A0A402ACZ8</accession>
<comment type="caution">
    <text evidence="2">The sequence shown here is derived from an EMBL/GenBank/DDBJ whole genome shotgun (WGS) entry which is preliminary data.</text>
</comment>
<dbReference type="Proteomes" id="UP000287188">
    <property type="component" value="Unassembled WGS sequence"/>
</dbReference>
<name>A0A402ACZ8_9CHLR</name>